<keyword evidence="3" id="KW-1185">Reference proteome</keyword>
<organism evidence="2 3">
    <name type="scientific">Candidatus Competibacter phosphatis</name>
    <dbReference type="NCBI Taxonomy" id="221280"/>
    <lineage>
        <taxon>Bacteria</taxon>
        <taxon>Pseudomonadati</taxon>
        <taxon>Pseudomonadota</taxon>
        <taxon>Gammaproteobacteria</taxon>
        <taxon>Candidatus Competibacteraceae</taxon>
        <taxon>Candidatus Competibacter</taxon>
    </lineage>
</organism>
<comment type="caution">
    <text evidence="2">The sequence shown here is derived from an EMBL/GenBank/DDBJ whole genome shotgun (WGS) entry which is preliminary data.</text>
</comment>
<dbReference type="EMBL" id="SPMZ01000064">
    <property type="protein sequence ID" value="NMQ20799.1"/>
    <property type="molecule type" value="Genomic_DNA"/>
</dbReference>
<dbReference type="InterPro" id="IPR014737">
    <property type="entry name" value="Transposase_Tn5-like_C"/>
</dbReference>
<sequence>LIIAWRLHYLTVLGRAIPELPGDAVLDPAEWRAVYVAIHRKSPPETPPALPILLAWIARLGGHLGRKCDGPPGPQALWIGLQRARDLAWGDAVGFRAPCSLSRIEICVMDRCRGGRAMSIKQMSKRCTSPAI</sequence>
<dbReference type="InterPro" id="IPR003201">
    <property type="entry name" value="Transposase_Tn5"/>
</dbReference>
<proteinExistence type="predicted"/>
<reference evidence="2 3" key="1">
    <citation type="submission" date="2019-03" db="EMBL/GenBank/DDBJ databases">
        <title>Metabolic reconstructions from genomes of highly enriched 'Candidatus Accumulibacter' and 'Candidatus Competibacter' bioreactor populations.</title>
        <authorList>
            <person name="Annavajhala M.K."/>
            <person name="Welles L."/>
            <person name="Abbas B."/>
            <person name="Sorokin D."/>
            <person name="Park H."/>
            <person name="Van Loosdrecht M."/>
            <person name="Chandran K."/>
        </authorList>
    </citation>
    <scope>NUCLEOTIDE SEQUENCE [LARGE SCALE GENOMIC DNA]</scope>
    <source>
        <strain evidence="2 3">SBR_G</strain>
    </source>
</reference>
<dbReference type="InterPro" id="IPR012337">
    <property type="entry name" value="RNaseH-like_sf"/>
</dbReference>
<dbReference type="Gene3D" id="1.10.740.10">
    <property type="entry name" value="Transferase Inhibitor Protein From Tn5, Chain"/>
    <property type="match status" value="1"/>
</dbReference>
<dbReference type="Pfam" id="PF02281">
    <property type="entry name" value="Dimer_Tnp_Tn5"/>
    <property type="match status" value="1"/>
</dbReference>
<gene>
    <name evidence="2" type="ORF">E4P82_17320</name>
</gene>
<dbReference type="Proteomes" id="UP000760480">
    <property type="component" value="Unassembled WGS sequence"/>
</dbReference>
<accession>A0ABX1TQ37</accession>
<evidence type="ECO:0000313" key="3">
    <source>
        <dbReference type="Proteomes" id="UP000760480"/>
    </source>
</evidence>
<name>A0ABX1TQ37_9GAMM</name>
<evidence type="ECO:0000259" key="1">
    <source>
        <dbReference type="Pfam" id="PF02281"/>
    </source>
</evidence>
<feature type="domain" description="Transposase Tn5 dimerisation" evidence="1">
    <location>
        <begin position="2"/>
        <end position="84"/>
    </location>
</feature>
<dbReference type="SUPFAM" id="SSF53098">
    <property type="entry name" value="Ribonuclease H-like"/>
    <property type="match status" value="1"/>
</dbReference>
<protein>
    <recommendedName>
        <fullName evidence="1">Transposase Tn5 dimerisation domain-containing protein</fullName>
    </recommendedName>
</protein>
<feature type="non-terminal residue" evidence="2">
    <location>
        <position position="1"/>
    </location>
</feature>
<evidence type="ECO:0000313" key="2">
    <source>
        <dbReference type="EMBL" id="NMQ20799.1"/>
    </source>
</evidence>